<dbReference type="GO" id="GO:0004674">
    <property type="term" value="F:protein serine/threonine kinase activity"/>
    <property type="evidence" value="ECO:0007669"/>
    <property type="project" value="TreeGrafter"/>
</dbReference>
<dbReference type="KEGG" id="lpan:LPMP_321370"/>
<dbReference type="SUPFAM" id="SSF56112">
    <property type="entry name" value="Protein kinase-like (PK-like)"/>
    <property type="match status" value="1"/>
</dbReference>
<dbReference type="InterPro" id="IPR000719">
    <property type="entry name" value="Prot_kinase_dom"/>
</dbReference>
<gene>
    <name evidence="3" type="ORF">LPMP_321370</name>
</gene>
<name>A0A088RXY4_LEIPA</name>
<dbReference type="Pfam" id="PF00069">
    <property type="entry name" value="Pkinase"/>
    <property type="match status" value="1"/>
</dbReference>
<dbReference type="Proteomes" id="UP000063063">
    <property type="component" value="Chromosome 32"/>
</dbReference>
<dbReference type="Gene3D" id="1.10.510.10">
    <property type="entry name" value="Transferase(Phosphotransferase) domain 1"/>
    <property type="match status" value="1"/>
</dbReference>
<organism evidence="3 4">
    <name type="scientific">Leishmania panamensis</name>
    <dbReference type="NCBI Taxonomy" id="5679"/>
    <lineage>
        <taxon>Eukaryota</taxon>
        <taxon>Discoba</taxon>
        <taxon>Euglenozoa</taxon>
        <taxon>Kinetoplastea</taxon>
        <taxon>Metakinetoplastina</taxon>
        <taxon>Trypanosomatida</taxon>
        <taxon>Trypanosomatidae</taxon>
        <taxon>Leishmaniinae</taxon>
        <taxon>Leishmania</taxon>
        <taxon>Leishmania guyanensis species complex</taxon>
    </lineage>
</organism>
<dbReference type="RefSeq" id="XP_010701823.1">
    <property type="nucleotide sequence ID" value="XM_010703521.1"/>
</dbReference>
<dbReference type="PANTHER" id="PTHR44167">
    <property type="entry name" value="OVARIAN-SPECIFIC SERINE/THREONINE-PROTEIN KINASE LOK-RELATED"/>
    <property type="match status" value="1"/>
</dbReference>
<dbReference type="AlphaFoldDB" id="A0A088RXY4"/>
<accession>A0A088RXY4</accession>
<sequence length="560" mass="61567">MSASDIRLDVNYEKGAGDLKMHGYWIYPPVTHNSTINADQSSNSDTDCHGSGTGGAVGTVRGDIAASVWCSDPEMPLPLFFKPLVEDDIEGGGSSDSIAKAAPELLRKESASSLMSHSPLEMDGVANDRRRNNSLSSTSTPDGSEGSFPYLDEEVLGDLGDVIGYGGDRGSFVCRVPLAPLLHSWREAPSFAWTPALLDASHFSEKAYKKYPTRISKDELSFVSTAYRCARNSEHCQSTSSPFLSPEEAHYAALHLVLPDAVVLARGEQVGLLMPLYNCSLKEHLQSLGHPTYLGCGASSMPGSLTLSNNTNLYAKDADNTALGSLHRSAFRFTAAYHPVESIQVISAIVFQMLEAVAFLNHRLPHGDGSTGYTHNDLHLDNILLSYDGDVALCDFELVASTPTPSRTIDVRRLPPSSRQSPHGLFSESADTWAFGLMVVNLLTGVDPLFTSDIVNDFSDGPLLFRWDRSPCVLDWEANIKAHVEFLLRSQDSTGQRLEEARHLLQLCSKCLVNREGTEPLRAVSLLEEPMFLPYRRDFNLARRTVKEWIGNTRWACRRR</sequence>
<feature type="region of interest" description="Disordered" evidence="1">
    <location>
        <begin position="110"/>
        <end position="150"/>
    </location>
</feature>
<dbReference type="GO" id="GO:0005737">
    <property type="term" value="C:cytoplasm"/>
    <property type="evidence" value="ECO:0007669"/>
    <property type="project" value="TreeGrafter"/>
</dbReference>
<keyword evidence="4" id="KW-1185">Reference proteome</keyword>
<dbReference type="OrthoDB" id="4062651at2759"/>
<reference evidence="3 4" key="1">
    <citation type="journal article" date="2015" name="Sci. Rep.">
        <title>The genome of Leishmania panamensis: insights into genomics of the L. (Viannia) subgenus.</title>
        <authorList>
            <person name="Llanes A."/>
            <person name="Restrepo C.M."/>
            <person name="Vecchio G.D."/>
            <person name="Anguizola F.J."/>
            <person name="Lleonart R."/>
        </authorList>
    </citation>
    <scope>NUCLEOTIDE SEQUENCE [LARGE SCALE GENOMIC DNA]</scope>
    <source>
        <strain evidence="3 4">MHOM/PA/94/PSC-1</strain>
    </source>
</reference>
<evidence type="ECO:0000313" key="3">
    <source>
        <dbReference type="EMBL" id="AIO01023.1"/>
    </source>
</evidence>
<evidence type="ECO:0000313" key="4">
    <source>
        <dbReference type="Proteomes" id="UP000063063"/>
    </source>
</evidence>
<keyword evidence="3" id="KW-0418">Kinase</keyword>
<dbReference type="VEuPathDB" id="TriTrypDB:LPMP_321370"/>
<evidence type="ECO:0000259" key="2">
    <source>
        <dbReference type="PROSITE" id="PS50011"/>
    </source>
</evidence>
<evidence type="ECO:0000256" key="1">
    <source>
        <dbReference type="SAM" id="MobiDB-lite"/>
    </source>
</evidence>
<dbReference type="GeneID" id="22577878"/>
<dbReference type="GO" id="GO:0005524">
    <property type="term" value="F:ATP binding"/>
    <property type="evidence" value="ECO:0007669"/>
    <property type="project" value="InterPro"/>
</dbReference>
<dbReference type="GO" id="GO:0044773">
    <property type="term" value="P:mitotic DNA damage checkpoint signaling"/>
    <property type="evidence" value="ECO:0007669"/>
    <property type="project" value="TreeGrafter"/>
</dbReference>
<dbReference type="EMBL" id="CP009401">
    <property type="protein sequence ID" value="AIO01023.1"/>
    <property type="molecule type" value="Genomic_DNA"/>
</dbReference>
<keyword evidence="3" id="KW-0808">Transferase</keyword>
<dbReference type="eggNOG" id="ENOG502S0ZY">
    <property type="taxonomic scope" value="Eukaryota"/>
</dbReference>
<dbReference type="GO" id="GO:0005634">
    <property type="term" value="C:nucleus"/>
    <property type="evidence" value="ECO:0007669"/>
    <property type="project" value="TreeGrafter"/>
</dbReference>
<feature type="domain" description="Protein kinase" evidence="2">
    <location>
        <begin position="157"/>
        <end position="532"/>
    </location>
</feature>
<dbReference type="PANTHER" id="PTHR44167:SF24">
    <property type="entry name" value="SERINE_THREONINE-PROTEIN KINASE CHK2"/>
    <property type="match status" value="1"/>
</dbReference>
<dbReference type="PROSITE" id="PS50011">
    <property type="entry name" value="PROTEIN_KINASE_DOM"/>
    <property type="match status" value="1"/>
</dbReference>
<dbReference type="InterPro" id="IPR011009">
    <property type="entry name" value="Kinase-like_dom_sf"/>
</dbReference>
<proteinExistence type="predicted"/>
<protein>
    <submittedName>
        <fullName evidence="3">Protein kinase, putative</fullName>
    </submittedName>
</protein>
<dbReference type="VEuPathDB" id="TriTrypDB:LPAL13_320019300"/>